<evidence type="ECO:0000313" key="4">
    <source>
        <dbReference type="EMBL" id="RXN24427.1"/>
    </source>
</evidence>
<dbReference type="Pfam" id="PF00059">
    <property type="entry name" value="Lectin_C"/>
    <property type="match status" value="2"/>
</dbReference>
<keyword evidence="2" id="KW-0732">Signal</keyword>
<name>A0A498N723_LABRO</name>
<comment type="caution">
    <text evidence="4">The sequence shown here is derived from an EMBL/GenBank/DDBJ whole genome shotgun (WGS) entry which is preliminary data.</text>
</comment>
<keyword evidence="5" id="KW-1185">Reference proteome</keyword>
<dbReference type="SUPFAM" id="SSF56436">
    <property type="entry name" value="C-type lectin-like"/>
    <property type="match status" value="2"/>
</dbReference>
<dbReference type="PROSITE" id="PS00615">
    <property type="entry name" value="C_TYPE_LECTIN_1"/>
    <property type="match status" value="1"/>
</dbReference>
<feature type="signal peptide" evidence="2">
    <location>
        <begin position="1"/>
        <end position="19"/>
    </location>
</feature>
<feature type="domain" description="C-type lectin" evidence="3">
    <location>
        <begin position="38"/>
        <end position="129"/>
    </location>
</feature>
<dbReference type="InterPro" id="IPR016186">
    <property type="entry name" value="C-type_lectin-like/link_sf"/>
</dbReference>
<dbReference type="STRING" id="84645.A0A498N723"/>
<organism evidence="4 5">
    <name type="scientific">Labeo rohita</name>
    <name type="common">Indian major carp</name>
    <name type="synonym">Cyprinus rohita</name>
    <dbReference type="NCBI Taxonomy" id="84645"/>
    <lineage>
        <taxon>Eukaryota</taxon>
        <taxon>Metazoa</taxon>
        <taxon>Chordata</taxon>
        <taxon>Craniata</taxon>
        <taxon>Vertebrata</taxon>
        <taxon>Euteleostomi</taxon>
        <taxon>Actinopterygii</taxon>
        <taxon>Neopterygii</taxon>
        <taxon>Teleostei</taxon>
        <taxon>Ostariophysi</taxon>
        <taxon>Cypriniformes</taxon>
        <taxon>Cyprinidae</taxon>
        <taxon>Labeoninae</taxon>
        <taxon>Labeonini</taxon>
        <taxon>Labeo</taxon>
    </lineage>
</organism>
<dbReference type="SMART" id="SM00034">
    <property type="entry name" value="CLECT"/>
    <property type="match status" value="1"/>
</dbReference>
<dbReference type="Proteomes" id="UP000290572">
    <property type="component" value="Unassembled WGS sequence"/>
</dbReference>
<sequence length="240" mass="27721">MKMTLTGFLLFVLYGLTTGQIGVKVHVHVPASVTCAFAQDYCKLFYSNLSVVSNSKDLKMLEEAAGRTYDYSWINSQENVCKALKSEDTSTTTISDVEYLLENPSFCAVTFEGHWKRTSCENTYSFFCHENFILVQEEKTWEEALVYCRSYYTDLASFHYGWPVNQIESETDNALTDSVWTGLRFMNGNWFWLNVINGQNNLPLPSCPTEPYRCGARNTKTEQWENRDCEEKLNFLCLYN</sequence>
<dbReference type="PANTHER" id="PTHR45784:SF8">
    <property type="entry name" value="C-TYPE MANNOSE RECEPTOR 2-RELATED"/>
    <property type="match status" value="1"/>
</dbReference>
<dbReference type="AlphaFoldDB" id="A0A498N723"/>
<dbReference type="InterPro" id="IPR016187">
    <property type="entry name" value="CTDL_fold"/>
</dbReference>
<evidence type="ECO:0000313" key="5">
    <source>
        <dbReference type="Proteomes" id="UP000290572"/>
    </source>
</evidence>
<reference evidence="4 5" key="1">
    <citation type="submission" date="2018-03" db="EMBL/GenBank/DDBJ databases">
        <title>Draft genome sequence of Rohu Carp (Labeo rohita).</title>
        <authorList>
            <person name="Das P."/>
            <person name="Kushwaha B."/>
            <person name="Joshi C.G."/>
            <person name="Kumar D."/>
            <person name="Nagpure N.S."/>
            <person name="Sahoo L."/>
            <person name="Das S.P."/>
            <person name="Bit A."/>
            <person name="Patnaik S."/>
            <person name="Meher P.K."/>
            <person name="Jayasankar P."/>
            <person name="Koringa P.G."/>
            <person name="Patel N.V."/>
            <person name="Hinsu A.T."/>
            <person name="Kumar R."/>
            <person name="Pandey M."/>
            <person name="Agarwal S."/>
            <person name="Srivastava S."/>
            <person name="Singh M."/>
            <person name="Iquebal M.A."/>
            <person name="Jaiswal S."/>
            <person name="Angadi U.B."/>
            <person name="Kumar N."/>
            <person name="Raza M."/>
            <person name="Shah T.M."/>
            <person name="Rai A."/>
            <person name="Jena J.K."/>
        </authorList>
    </citation>
    <scope>NUCLEOTIDE SEQUENCE [LARGE SCALE GENOMIC DNA]</scope>
    <source>
        <strain evidence="4">DASCIFA01</strain>
        <tissue evidence="4">Testis</tissue>
    </source>
</reference>
<feature type="domain" description="C-type lectin" evidence="3">
    <location>
        <begin position="124"/>
        <end position="238"/>
    </location>
</feature>
<dbReference type="EMBL" id="QBIY01012537">
    <property type="protein sequence ID" value="RXN24427.1"/>
    <property type="molecule type" value="Genomic_DNA"/>
</dbReference>
<protein>
    <submittedName>
        <fullName evidence="4">Macrophage mannose receptor 1-like protein</fullName>
    </submittedName>
</protein>
<keyword evidence="4" id="KW-0675">Receptor</keyword>
<dbReference type="PANTHER" id="PTHR45784">
    <property type="entry name" value="C-TYPE LECTIN DOMAIN FAMILY 20 MEMBER A-RELATED"/>
    <property type="match status" value="1"/>
</dbReference>
<dbReference type="Gene3D" id="3.10.100.10">
    <property type="entry name" value="Mannose-Binding Protein A, subunit A"/>
    <property type="match status" value="2"/>
</dbReference>
<evidence type="ECO:0000259" key="3">
    <source>
        <dbReference type="PROSITE" id="PS50041"/>
    </source>
</evidence>
<accession>A0A498N723</accession>
<keyword evidence="1" id="KW-1015">Disulfide bond</keyword>
<dbReference type="PROSITE" id="PS50041">
    <property type="entry name" value="C_TYPE_LECTIN_2"/>
    <property type="match status" value="2"/>
</dbReference>
<evidence type="ECO:0000256" key="2">
    <source>
        <dbReference type="SAM" id="SignalP"/>
    </source>
</evidence>
<feature type="chain" id="PRO_5019839366" evidence="2">
    <location>
        <begin position="20"/>
        <end position="240"/>
    </location>
</feature>
<dbReference type="InterPro" id="IPR018378">
    <property type="entry name" value="C-type_lectin_CS"/>
</dbReference>
<dbReference type="InterPro" id="IPR001304">
    <property type="entry name" value="C-type_lectin-like"/>
</dbReference>
<evidence type="ECO:0000256" key="1">
    <source>
        <dbReference type="ARBA" id="ARBA00023157"/>
    </source>
</evidence>
<gene>
    <name evidence="4" type="ORF">ROHU_006133</name>
</gene>
<proteinExistence type="predicted"/>